<dbReference type="EMBL" id="JAFJYH010000002">
    <property type="protein sequence ID" value="KAG4426496.1"/>
    <property type="molecule type" value="Genomic_DNA"/>
</dbReference>
<dbReference type="GO" id="GO:0016592">
    <property type="term" value="C:mediator complex"/>
    <property type="evidence" value="ECO:0007669"/>
    <property type="project" value="InterPro"/>
</dbReference>
<keyword evidence="6 7" id="KW-0539">Nucleus</keyword>
<feature type="region of interest" description="Disordered" evidence="8">
    <location>
        <begin position="1"/>
        <end position="67"/>
    </location>
</feature>
<evidence type="ECO:0000256" key="2">
    <source>
        <dbReference type="ARBA" id="ARBA00006210"/>
    </source>
</evidence>
<keyword evidence="4 7" id="KW-0010">Activator</keyword>
<dbReference type="GO" id="GO:0003712">
    <property type="term" value="F:transcription coregulator activity"/>
    <property type="evidence" value="ECO:0007669"/>
    <property type="project" value="InterPro"/>
</dbReference>
<dbReference type="Proteomes" id="UP000664132">
    <property type="component" value="Unassembled WGS sequence"/>
</dbReference>
<dbReference type="Pfam" id="PF10744">
    <property type="entry name" value="Med1"/>
    <property type="match status" value="1"/>
</dbReference>
<evidence type="ECO:0000256" key="8">
    <source>
        <dbReference type="SAM" id="MobiDB-lite"/>
    </source>
</evidence>
<feature type="compositionally biased region" description="Polar residues" evidence="8">
    <location>
        <begin position="45"/>
        <end position="60"/>
    </location>
</feature>
<reference evidence="10" key="1">
    <citation type="submission" date="2021-02" db="EMBL/GenBank/DDBJ databases">
        <title>Genome sequence Cadophora malorum strain M34.</title>
        <authorList>
            <person name="Stefanovic E."/>
            <person name="Vu D."/>
            <person name="Scully C."/>
            <person name="Dijksterhuis J."/>
            <person name="Roader J."/>
            <person name="Houbraken J."/>
        </authorList>
    </citation>
    <scope>NUCLEOTIDE SEQUENCE</scope>
    <source>
        <strain evidence="10">M34</strain>
    </source>
</reference>
<feature type="domain" description="Mediator complex subunit Med1" evidence="9">
    <location>
        <begin position="132"/>
        <end position="542"/>
    </location>
</feature>
<evidence type="ECO:0000256" key="3">
    <source>
        <dbReference type="ARBA" id="ARBA00023015"/>
    </source>
</evidence>
<evidence type="ECO:0000313" key="11">
    <source>
        <dbReference type="Proteomes" id="UP000664132"/>
    </source>
</evidence>
<evidence type="ECO:0000313" key="10">
    <source>
        <dbReference type="EMBL" id="KAG4426496.1"/>
    </source>
</evidence>
<protein>
    <recommendedName>
        <fullName evidence="7">Mediator of RNA polymerase II transcription subunit 1</fullName>
    </recommendedName>
    <alternativeName>
        <fullName evidence="7">Mediator complex subunit 1</fullName>
    </alternativeName>
</protein>
<dbReference type="PANTHER" id="PTHR35041">
    <property type="entry name" value="MEDIATOR OF RNA POLYMERASE II TRANSCRIPTION SUBUNIT 1"/>
    <property type="match status" value="1"/>
</dbReference>
<dbReference type="PANTHER" id="PTHR35041:SF4">
    <property type="entry name" value="MEDIATOR OF RNA POLYMERASE II TRANSCRIPTION SUBUNIT 1"/>
    <property type="match status" value="1"/>
</dbReference>
<keyword evidence="11" id="KW-1185">Reference proteome</keyword>
<dbReference type="OrthoDB" id="5310959at2759"/>
<dbReference type="InterPro" id="IPR019680">
    <property type="entry name" value="Mediator_Med1"/>
</dbReference>
<comment type="caution">
    <text evidence="10">The sequence shown here is derived from an EMBL/GenBank/DDBJ whole genome shotgun (WGS) entry which is preliminary data.</text>
</comment>
<gene>
    <name evidence="10" type="ORF">IFR04_000378</name>
</gene>
<evidence type="ECO:0000256" key="4">
    <source>
        <dbReference type="ARBA" id="ARBA00023159"/>
    </source>
</evidence>
<proteinExistence type="inferred from homology"/>
<organism evidence="10 11">
    <name type="scientific">Cadophora malorum</name>
    <dbReference type="NCBI Taxonomy" id="108018"/>
    <lineage>
        <taxon>Eukaryota</taxon>
        <taxon>Fungi</taxon>
        <taxon>Dikarya</taxon>
        <taxon>Ascomycota</taxon>
        <taxon>Pezizomycotina</taxon>
        <taxon>Leotiomycetes</taxon>
        <taxon>Helotiales</taxon>
        <taxon>Ploettnerulaceae</taxon>
        <taxon>Cadophora</taxon>
    </lineage>
</organism>
<name>A0A8H7WKR9_9HELO</name>
<sequence>MATPTASKPGAGQAVATPPVSTPFSASNHPSHPAFSPHGPRSVVPSPQQVKKSPANSNTMYGYPGGGGHPTNSSFGIGYDSPSAAMALGVPGLELGLEGLPGGIGTPGGGVSLGVLGGARADEDERRRRLGQVMDILKVSKGRLSGEGVERLGLRLGFECMWDSTPPGAPRLLIIAGKALALDITFDRNVVQKVALSFPESPEIVTRHSNKAEDILLRDVQFQAHESPLTKKLDRFAANLETLATLDKLSVIPGLNCHEAIAGIYESVERLHLWEVQRLKETQEMAEKDDAYVIKTAMCTKSGKPIMHTRDRLGMSLDYWQEKRKLSSKKEEKTWSLLVDCAALPGLDFPPIRVSEHWISADIQKANATVEDILLEPDNGPVLDWLDPENTMLPSADPPKPDAMDGVEGATDQKFPEVMFVAKFDPPLVVPYMLATQIYDSTSAPIDHYVTTTFDELMFPRKPEDEVHSDGRRITRESKVTVYSKDGEKSTVVHRSDLWIDKIDYGRTLTELPFSHPRQLVQMLPALRQYAFLSTLLSKSFGSNSLPPSKPLQKTETHSKRAQFADFMSGISTNVKTMDVSLTTQPHLRLRTNFPFKKVTVEVTFEINLNGVVEVVYESLLKEAGDQGKGMTKEDLARMLEVAEDLGVWLEFVKRRLG</sequence>
<keyword evidence="3 7" id="KW-0805">Transcription regulation</keyword>
<comment type="function">
    <text evidence="7">Component of the Mediator complex, a coactivator involved in the regulated transcription of nearly all RNA polymerase II-dependent genes. Mediator functions as a bridge to convey information from gene-specific regulatory proteins to the basal RNA polymerase II transcription machinery. Mediator is recruited to promoters by direct interactions with regulatory proteins and serves as a scaffold for the assembly of a functional preinitiation complex with RNA polymerase II and the general transcription factors.</text>
</comment>
<keyword evidence="5 7" id="KW-0804">Transcription</keyword>
<dbReference type="GO" id="GO:0045944">
    <property type="term" value="P:positive regulation of transcription by RNA polymerase II"/>
    <property type="evidence" value="ECO:0007669"/>
    <property type="project" value="UniProtKB-ARBA"/>
</dbReference>
<evidence type="ECO:0000256" key="1">
    <source>
        <dbReference type="ARBA" id="ARBA00004123"/>
    </source>
</evidence>
<comment type="similarity">
    <text evidence="2 7">Belongs to the Mediator complex subunit 1 family.</text>
</comment>
<evidence type="ECO:0000256" key="5">
    <source>
        <dbReference type="ARBA" id="ARBA00023163"/>
    </source>
</evidence>
<dbReference type="AlphaFoldDB" id="A0A8H7WKR9"/>
<comment type="subcellular location">
    <subcellularLocation>
        <location evidence="1 7">Nucleus</location>
    </subcellularLocation>
</comment>
<evidence type="ECO:0000256" key="7">
    <source>
        <dbReference type="RuleBase" id="RU364059"/>
    </source>
</evidence>
<accession>A0A8H7WKR9</accession>
<evidence type="ECO:0000256" key="6">
    <source>
        <dbReference type="ARBA" id="ARBA00023242"/>
    </source>
</evidence>
<evidence type="ECO:0000259" key="9">
    <source>
        <dbReference type="Pfam" id="PF10744"/>
    </source>
</evidence>